<dbReference type="Proteomes" id="UP000035642">
    <property type="component" value="Unassembled WGS sequence"/>
</dbReference>
<proteinExistence type="predicted"/>
<feature type="region of interest" description="Disordered" evidence="5">
    <location>
        <begin position="170"/>
        <end position="191"/>
    </location>
</feature>
<dbReference type="WBParaSite" id="ACAC_0001266201-mRNA-1">
    <property type="protein sequence ID" value="ACAC_0001266201-mRNA-1"/>
    <property type="gene ID" value="ACAC_0001266201"/>
</dbReference>
<evidence type="ECO:0000313" key="7">
    <source>
        <dbReference type="Proteomes" id="UP000035642"/>
    </source>
</evidence>
<keyword evidence="1" id="KW-0479">Metal-binding</keyword>
<dbReference type="InterPro" id="IPR036236">
    <property type="entry name" value="Znf_C2H2_sf"/>
</dbReference>
<dbReference type="GO" id="GO:0005634">
    <property type="term" value="C:nucleus"/>
    <property type="evidence" value="ECO:0007669"/>
    <property type="project" value="TreeGrafter"/>
</dbReference>
<dbReference type="AlphaFoldDB" id="A0A158PCK2"/>
<reference evidence="7" key="1">
    <citation type="submission" date="2012-09" db="EMBL/GenBank/DDBJ databases">
        <authorList>
            <person name="Martin A.A."/>
        </authorList>
    </citation>
    <scope>NUCLEOTIDE SEQUENCE</scope>
</reference>
<keyword evidence="7" id="KW-1185">Reference proteome</keyword>
<evidence type="ECO:0000256" key="3">
    <source>
        <dbReference type="ARBA" id="ARBA00022833"/>
    </source>
</evidence>
<evidence type="ECO:0000256" key="5">
    <source>
        <dbReference type="SAM" id="MobiDB-lite"/>
    </source>
</evidence>
<dbReference type="PANTHER" id="PTHR34396">
    <property type="entry name" value="OS03G0264950 PROTEIN-RELATED"/>
    <property type="match status" value="1"/>
</dbReference>
<dbReference type="GO" id="GO:0008270">
    <property type="term" value="F:zinc ion binding"/>
    <property type="evidence" value="ECO:0007669"/>
    <property type="project" value="UniProtKB-KW"/>
</dbReference>
<dbReference type="SMART" id="SM00614">
    <property type="entry name" value="ZnF_BED"/>
    <property type="match status" value="2"/>
</dbReference>
<keyword evidence="3" id="KW-0862">Zinc</keyword>
<keyword evidence="2 4" id="KW-0863">Zinc-finger</keyword>
<organism evidence="7 8">
    <name type="scientific">Angiostrongylus cantonensis</name>
    <name type="common">Rat lungworm</name>
    <dbReference type="NCBI Taxonomy" id="6313"/>
    <lineage>
        <taxon>Eukaryota</taxon>
        <taxon>Metazoa</taxon>
        <taxon>Ecdysozoa</taxon>
        <taxon>Nematoda</taxon>
        <taxon>Chromadorea</taxon>
        <taxon>Rhabditida</taxon>
        <taxon>Rhabditina</taxon>
        <taxon>Rhabditomorpha</taxon>
        <taxon>Strongyloidea</taxon>
        <taxon>Metastrongylidae</taxon>
        <taxon>Angiostrongylus</taxon>
    </lineage>
</organism>
<dbReference type="PROSITE" id="PS50808">
    <property type="entry name" value="ZF_BED"/>
    <property type="match status" value="2"/>
</dbReference>
<dbReference type="SUPFAM" id="SSF57667">
    <property type="entry name" value="beta-beta-alpha zinc fingers"/>
    <property type="match status" value="2"/>
</dbReference>
<protein>
    <submittedName>
        <fullName evidence="8">BED-type domain-containing protein</fullName>
    </submittedName>
</protein>
<evidence type="ECO:0000256" key="1">
    <source>
        <dbReference type="ARBA" id="ARBA00022723"/>
    </source>
</evidence>
<dbReference type="GO" id="GO:1990837">
    <property type="term" value="F:sequence-specific double-stranded DNA binding"/>
    <property type="evidence" value="ECO:0007669"/>
    <property type="project" value="TreeGrafter"/>
</dbReference>
<evidence type="ECO:0000256" key="4">
    <source>
        <dbReference type="PROSITE-ProRule" id="PRU00027"/>
    </source>
</evidence>
<dbReference type="PANTHER" id="PTHR34396:SF25">
    <property type="entry name" value="BOUNDARY ELEMENT ASSOCIATED FACTOR"/>
    <property type="match status" value="1"/>
</dbReference>
<dbReference type="Pfam" id="PF02892">
    <property type="entry name" value="zf-BED"/>
    <property type="match status" value="2"/>
</dbReference>
<feature type="domain" description="BED-type" evidence="6">
    <location>
        <begin position="57"/>
        <end position="106"/>
    </location>
</feature>
<name>A0A158PCK2_ANGCA</name>
<dbReference type="InterPro" id="IPR003656">
    <property type="entry name" value="Znf_BED"/>
</dbReference>
<sequence length="257" mass="29931">LPSVLLVTYDPPYMLINRCISNIYASRNDFLQNIQVHEKDGLTSQKIRKCSTKRGRPTKNPVWTFFRRIDDRSVQCNMCARLVKSACATNMSKHLERHHQASAAKLMPDSIDVEFEVNHMTVVDNNYTPSLPSPWNPYVQQHMQPMKHVVVHFFDKILETFSGHYHATQPSQHIAPGVPWNSDRRGTKRNRRTKHPVWELFRRINDGNAHCILCNVVVRSPCSSNFMGHLNRHHSEHYQDIYNRWLEGRVDIPSLPS</sequence>
<evidence type="ECO:0000256" key="2">
    <source>
        <dbReference type="ARBA" id="ARBA00022771"/>
    </source>
</evidence>
<accession>A0A158PCK2</accession>
<dbReference type="GO" id="GO:0006357">
    <property type="term" value="P:regulation of transcription by RNA polymerase II"/>
    <property type="evidence" value="ECO:0007669"/>
    <property type="project" value="TreeGrafter"/>
</dbReference>
<evidence type="ECO:0000313" key="8">
    <source>
        <dbReference type="WBParaSite" id="ACAC_0001266201-mRNA-1"/>
    </source>
</evidence>
<feature type="domain" description="BED-type" evidence="6">
    <location>
        <begin position="192"/>
        <end position="241"/>
    </location>
</feature>
<evidence type="ECO:0000259" key="6">
    <source>
        <dbReference type="PROSITE" id="PS50808"/>
    </source>
</evidence>
<reference evidence="8" key="2">
    <citation type="submission" date="2016-04" db="UniProtKB">
        <authorList>
            <consortium name="WormBaseParasite"/>
        </authorList>
    </citation>
    <scope>IDENTIFICATION</scope>
</reference>
<dbReference type="STRING" id="6313.A0A158PCK2"/>
<dbReference type="InterPro" id="IPR053031">
    <property type="entry name" value="Cuticle_assoc_protein"/>
</dbReference>